<feature type="short sequence motif" description="HXTX 2" evidence="2">
    <location>
        <begin position="128"/>
        <end position="131"/>
    </location>
</feature>
<dbReference type="Proteomes" id="UP001180087">
    <property type="component" value="Chromosome"/>
</dbReference>
<keyword evidence="1 2" id="KW-0378">Hydrolase</keyword>
<comment type="catalytic activity">
    <reaction evidence="2">
        <text>a 3'-end 2',3'-cyclophospho-ribonucleotide-RNA + H2O = a 3'-end 2'-phospho-ribonucleotide-RNA + H(+)</text>
        <dbReference type="Rhea" id="RHEA:11828"/>
        <dbReference type="Rhea" id="RHEA-COMP:10464"/>
        <dbReference type="Rhea" id="RHEA-COMP:17353"/>
        <dbReference type="ChEBI" id="CHEBI:15377"/>
        <dbReference type="ChEBI" id="CHEBI:15378"/>
        <dbReference type="ChEBI" id="CHEBI:83064"/>
        <dbReference type="ChEBI" id="CHEBI:173113"/>
        <dbReference type="EC" id="3.1.4.58"/>
    </reaction>
</comment>
<gene>
    <name evidence="3" type="primary">thpR</name>
    <name evidence="3" type="ORF">QR721_09265</name>
</gene>
<comment type="similarity">
    <text evidence="2">Belongs to the 2H phosphoesterase superfamily. ThpR family.</text>
</comment>
<dbReference type="InterPro" id="IPR004175">
    <property type="entry name" value="RNA_CPDase"/>
</dbReference>
<evidence type="ECO:0000256" key="1">
    <source>
        <dbReference type="ARBA" id="ARBA00022801"/>
    </source>
</evidence>
<organism evidence="3 4">
    <name type="scientific">Aciduricibacillus chroicocephali</name>
    <dbReference type="NCBI Taxonomy" id="3054939"/>
    <lineage>
        <taxon>Bacteria</taxon>
        <taxon>Bacillati</taxon>
        <taxon>Bacillota</taxon>
        <taxon>Bacilli</taxon>
        <taxon>Bacillales</taxon>
        <taxon>Bacillaceae</taxon>
        <taxon>Aciduricibacillus</taxon>
    </lineage>
</organism>
<feature type="active site" description="Proton donor" evidence="2">
    <location>
        <position position="43"/>
    </location>
</feature>
<evidence type="ECO:0000313" key="4">
    <source>
        <dbReference type="Proteomes" id="UP001180087"/>
    </source>
</evidence>
<dbReference type="EC" id="3.1.4.58" evidence="2"/>
<feature type="short sequence motif" description="HXTX 1" evidence="2">
    <location>
        <begin position="43"/>
        <end position="46"/>
    </location>
</feature>
<comment type="function">
    <text evidence="2">Hydrolyzes RNA 2',3'-cyclic phosphodiester to an RNA 2'-phosphomonoester.</text>
</comment>
<feature type="active site" description="Proton acceptor" evidence="2">
    <location>
        <position position="128"/>
    </location>
</feature>
<sequence>MQSSHYFIGIHIPEAYRSELVDQQQELKKEFQYKNWTGTDDFHITLKFLGAVEPNTLEKLIEACLLLEFPPSFQCQLNELGSFGKSTEPRVLFREVEKHPNLLKLQAAFEKTSAEFGYPPEKRTYNPHVTIGKKFLSATAPVNEILERTKRDHLEFEVQKAVLFRIEPQQNPRYVPIAKFHLKGGEHHGAVD</sequence>
<dbReference type="Gene3D" id="3.90.1140.10">
    <property type="entry name" value="Cyclic phosphodiesterase"/>
    <property type="match status" value="1"/>
</dbReference>
<evidence type="ECO:0000313" key="3">
    <source>
        <dbReference type="EMBL" id="WLV23829.1"/>
    </source>
</evidence>
<dbReference type="PANTHER" id="PTHR35561:SF1">
    <property type="entry name" value="RNA 2',3'-CYCLIC PHOSPHODIESTERASE"/>
    <property type="match status" value="1"/>
</dbReference>
<dbReference type="NCBIfam" id="TIGR02258">
    <property type="entry name" value="2_5_ligase"/>
    <property type="match status" value="1"/>
</dbReference>
<dbReference type="PANTHER" id="PTHR35561">
    <property type="entry name" value="RNA 2',3'-CYCLIC PHOSPHODIESTERASE"/>
    <property type="match status" value="1"/>
</dbReference>
<proteinExistence type="inferred from homology"/>
<protein>
    <recommendedName>
        <fullName evidence="2">RNA 2',3'-cyclic phosphodiesterase</fullName>
        <shortName evidence="2">RNA 2',3'-CPDase</shortName>
        <ecNumber evidence="2">3.1.4.58</ecNumber>
    </recommendedName>
</protein>
<dbReference type="SUPFAM" id="SSF55144">
    <property type="entry name" value="LigT-like"/>
    <property type="match status" value="1"/>
</dbReference>
<keyword evidence="4" id="KW-1185">Reference proteome</keyword>
<name>A0ABY9KSE6_9BACI</name>
<dbReference type="EMBL" id="CP129113">
    <property type="protein sequence ID" value="WLV23829.1"/>
    <property type="molecule type" value="Genomic_DNA"/>
</dbReference>
<dbReference type="HAMAP" id="MF_01940">
    <property type="entry name" value="RNA_CPDase"/>
    <property type="match status" value="1"/>
</dbReference>
<accession>A0ABY9KSE6</accession>
<evidence type="ECO:0000256" key="2">
    <source>
        <dbReference type="HAMAP-Rule" id="MF_01940"/>
    </source>
</evidence>
<dbReference type="RefSeq" id="WP_348026236.1">
    <property type="nucleotide sequence ID" value="NZ_CP129113.1"/>
</dbReference>
<reference evidence="3" key="1">
    <citation type="submission" date="2023-06" db="EMBL/GenBank/DDBJ databases">
        <title>A Treasure from Seagulls: Isolation and Description of Aciduricobacillus qingdaonensis gen. nov., sp. nov., a Rare Obligately Uric Acid-utilizing Member in the Family Bacillaceae.</title>
        <authorList>
            <person name="Liu W."/>
            <person name="Wang B."/>
        </authorList>
    </citation>
    <scope>NUCLEOTIDE SEQUENCE</scope>
    <source>
        <strain evidence="3">44XB</strain>
    </source>
</reference>
<dbReference type="Pfam" id="PF13563">
    <property type="entry name" value="2_5_RNA_ligase2"/>
    <property type="match status" value="1"/>
</dbReference>
<dbReference type="InterPro" id="IPR009097">
    <property type="entry name" value="Cyclic_Pdiesterase"/>
</dbReference>